<gene>
    <name evidence="2" type="ORF">SINU_13805</name>
</gene>
<feature type="compositionally biased region" description="Basic and acidic residues" evidence="1">
    <location>
        <begin position="9"/>
        <end position="32"/>
    </location>
</feature>
<name>A0A0U1QKQ7_9BACL</name>
<organism evidence="2 3">
    <name type="scientific">Sporolactobacillus inulinus CASD</name>
    <dbReference type="NCBI Taxonomy" id="1069536"/>
    <lineage>
        <taxon>Bacteria</taxon>
        <taxon>Bacillati</taxon>
        <taxon>Bacillota</taxon>
        <taxon>Bacilli</taxon>
        <taxon>Bacillales</taxon>
        <taxon>Sporolactobacillaceae</taxon>
        <taxon>Sporolactobacillus</taxon>
    </lineage>
</organism>
<feature type="non-terminal residue" evidence="2">
    <location>
        <position position="67"/>
    </location>
</feature>
<reference evidence="2 3" key="1">
    <citation type="journal article" date="2011" name="J. Bacteriol.">
        <title>Draft genome sequence of Sporolactobacillus inulinus strain CASD, an efficient D-lactic acid-producing bacterium with high-concentration lactate tolerance capability.</title>
        <authorList>
            <person name="Yu B."/>
            <person name="Su F."/>
            <person name="Wang L."/>
            <person name="Xu K."/>
            <person name="Zhao B."/>
            <person name="Xu P."/>
        </authorList>
    </citation>
    <scope>NUCLEOTIDE SEQUENCE [LARGE SCALE GENOMIC DNA]</scope>
    <source>
        <strain evidence="2 3">CASD</strain>
    </source>
</reference>
<dbReference type="RefSeq" id="WP_047035577.1">
    <property type="nucleotide sequence ID" value="NZ_AFVQ02000215.1"/>
</dbReference>
<comment type="caution">
    <text evidence="2">The sequence shown here is derived from an EMBL/GenBank/DDBJ whole genome shotgun (WGS) entry which is preliminary data.</text>
</comment>
<sequence length="67" mass="7363">MGPASWPRIKAEVFGRQRSGSVDRRPKGVPADKLRVRGAFQIAHGKRATEATIQHRKDTSPSHMAGD</sequence>
<dbReference type="EMBL" id="AFVQ02000215">
    <property type="protein sequence ID" value="KLI01362.1"/>
    <property type="molecule type" value="Genomic_DNA"/>
</dbReference>
<evidence type="ECO:0000313" key="3">
    <source>
        <dbReference type="Proteomes" id="UP000035553"/>
    </source>
</evidence>
<protein>
    <submittedName>
        <fullName evidence="2">Uncharacterized protein</fullName>
    </submittedName>
</protein>
<evidence type="ECO:0000313" key="2">
    <source>
        <dbReference type="EMBL" id="KLI01362.1"/>
    </source>
</evidence>
<keyword evidence="3" id="KW-1185">Reference proteome</keyword>
<proteinExistence type="predicted"/>
<feature type="region of interest" description="Disordered" evidence="1">
    <location>
        <begin position="45"/>
        <end position="67"/>
    </location>
</feature>
<feature type="compositionally biased region" description="Basic and acidic residues" evidence="1">
    <location>
        <begin position="47"/>
        <end position="67"/>
    </location>
</feature>
<dbReference type="Proteomes" id="UP000035553">
    <property type="component" value="Unassembled WGS sequence"/>
</dbReference>
<dbReference type="AlphaFoldDB" id="A0A0U1QKQ7"/>
<evidence type="ECO:0000256" key="1">
    <source>
        <dbReference type="SAM" id="MobiDB-lite"/>
    </source>
</evidence>
<accession>A0A0U1QKQ7</accession>
<feature type="region of interest" description="Disordered" evidence="1">
    <location>
        <begin position="1"/>
        <end position="32"/>
    </location>
</feature>